<dbReference type="KEGG" id="dpx:DAPPUDRAFT_244136"/>
<dbReference type="AlphaFoldDB" id="E9GKA6"/>
<dbReference type="EMBL" id="GL732549">
    <property type="protein sequence ID" value="EFX80091.1"/>
    <property type="molecule type" value="Genomic_DNA"/>
</dbReference>
<evidence type="ECO:0000313" key="1">
    <source>
        <dbReference type="EMBL" id="EFX80091.1"/>
    </source>
</evidence>
<name>E9GKA6_DAPPU</name>
<organism evidence="1 2">
    <name type="scientific">Daphnia pulex</name>
    <name type="common">Water flea</name>
    <dbReference type="NCBI Taxonomy" id="6669"/>
    <lineage>
        <taxon>Eukaryota</taxon>
        <taxon>Metazoa</taxon>
        <taxon>Ecdysozoa</taxon>
        <taxon>Arthropoda</taxon>
        <taxon>Crustacea</taxon>
        <taxon>Branchiopoda</taxon>
        <taxon>Diplostraca</taxon>
        <taxon>Cladocera</taxon>
        <taxon>Anomopoda</taxon>
        <taxon>Daphniidae</taxon>
        <taxon>Daphnia</taxon>
    </lineage>
</organism>
<accession>E9GKA6</accession>
<dbReference type="Proteomes" id="UP000000305">
    <property type="component" value="Unassembled WGS sequence"/>
</dbReference>
<reference evidence="1 2" key="1">
    <citation type="journal article" date="2011" name="Science">
        <title>The ecoresponsive genome of Daphnia pulex.</title>
        <authorList>
            <person name="Colbourne J.K."/>
            <person name="Pfrender M.E."/>
            <person name="Gilbert D."/>
            <person name="Thomas W.K."/>
            <person name="Tucker A."/>
            <person name="Oakley T.H."/>
            <person name="Tokishita S."/>
            <person name="Aerts A."/>
            <person name="Arnold G.J."/>
            <person name="Basu M.K."/>
            <person name="Bauer D.J."/>
            <person name="Caceres C.E."/>
            <person name="Carmel L."/>
            <person name="Casola C."/>
            <person name="Choi J.H."/>
            <person name="Detter J.C."/>
            <person name="Dong Q."/>
            <person name="Dusheyko S."/>
            <person name="Eads B.D."/>
            <person name="Frohlich T."/>
            <person name="Geiler-Samerotte K.A."/>
            <person name="Gerlach D."/>
            <person name="Hatcher P."/>
            <person name="Jogdeo S."/>
            <person name="Krijgsveld J."/>
            <person name="Kriventseva E.V."/>
            <person name="Kultz D."/>
            <person name="Laforsch C."/>
            <person name="Lindquist E."/>
            <person name="Lopez J."/>
            <person name="Manak J.R."/>
            <person name="Muller J."/>
            <person name="Pangilinan J."/>
            <person name="Patwardhan R.P."/>
            <person name="Pitluck S."/>
            <person name="Pritham E.J."/>
            <person name="Rechtsteiner A."/>
            <person name="Rho M."/>
            <person name="Rogozin I.B."/>
            <person name="Sakarya O."/>
            <person name="Salamov A."/>
            <person name="Schaack S."/>
            <person name="Shapiro H."/>
            <person name="Shiga Y."/>
            <person name="Skalitzky C."/>
            <person name="Smith Z."/>
            <person name="Souvorov A."/>
            <person name="Sung W."/>
            <person name="Tang Z."/>
            <person name="Tsuchiya D."/>
            <person name="Tu H."/>
            <person name="Vos H."/>
            <person name="Wang M."/>
            <person name="Wolf Y.I."/>
            <person name="Yamagata H."/>
            <person name="Yamada T."/>
            <person name="Ye Y."/>
            <person name="Shaw J.R."/>
            <person name="Andrews J."/>
            <person name="Crease T.J."/>
            <person name="Tang H."/>
            <person name="Lucas S.M."/>
            <person name="Robertson H.M."/>
            <person name="Bork P."/>
            <person name="Koonin E.V."/>
            <person name="Zdobnov E.M."/>
            <person name="Grigoriev I.V."/>
            <person name="Lynch M."/>
            <person name="Boore J.L."/>
        </authorList>
    </citation>
    <scope>NUCLEOTIDE SEQUENCE [LARGE SCALE GENOMIC DNA]</scope>
</reference>
<keyword evidence="2" id="KW-1185">Reference proteome</keyword>
<proteinExistence type="predicted"/>
<sequence length="93" mass="10774">MSKRFNTLPKLEVESHGTNAVQATENRGRAQNYCLWSSYSAIVKTFLEYSHLRSSSRSFSYILHVDIHYYQQKIKGTRGDMDRAPLAFRGRCP</sequence>
<protein>
    <submittedName>
        <fullName evidence="1">Uncharacterized protein</fullName>
    </submittedName>
</protein>
<dbReference type="InParanoid" id="E9GKA6"/>
<gene>
    <name evidence="1" type="ORF">DAPPUDRAFT_244136</name>
</gene>
<evidence type="ECO:0000313" key="2">
    <source>
        <dbReference type="Proteomes" id="UP000000305"/>
    </source>
</evidence>
<dbReference type="HOGENOM" id="CLU_2401871_0_0_1"/>